<feature type="region of interest" description="Disordered" evidence="3">
    <location>
        <begin position="1820"/>
        <end position="1858"/>
    </location>
</feature>
<feature type="region of interest" description="Disordered" evidence="3">
    <location>
        <begin position="2883"/>
        <end position="2921"/>
    </location>
</feature>
<feature type="compositionally biased region" description="Low complexity" evidence="3">
    <location>
        <begin position="2573"/>
        <end position="2583"/>
    </location>
</feature>
<dbReference type="SMART" id="SM00181">
    <property type="entry name" value="EGF"/>
    <property type="match status" value="3"/>
</dbReference>
<feature type="disulfide bond" evidence="2">
    <location>
        <begin position="1524"/>
        <end position="1533"/>
    </location>
</feature>
<feature type="compositionally biased region" description="Polar residues" evidence="3">
    <location>
        <begin position="2759"/>
        <end position="2775"/>
    </location>
</feature>
<feature type="compositionally biased region" description="Pro residues" evidence="3">
    <location>
        <begin position="35"/>
        <end position="48"/>
    </location>
</feature>
<dbReference type="SMART" id="SM00034">
    <property type="entry name" value="CLECT"/>
    <property type="match status" value="2"/>
</dbReference>
<feature type="domain" description="EGF-like" evidence="6">
    <location>
        <begin position="1539"/>
        <end position="1572"/>
    </location>
</feature>
<feature type="compositionally biased region" description="Polar residues" evidence="3">
    <location>
        <begin position="1843"/>
        <end position="1858"/>
    </location>
</feature>
<feature type="domain" description="EGF-like" evidence="6">
    <location>
        <begin position="1574"/>
        <end position="1610"/>
    </location>
</feature>
<dbReference type="PROSITE" id="PS01186">
    <property type="entry name" value="EGF_2"/>
    <property type="match status" value="1"/>
</dbReference>
<feature type="compositionally biased region" description="Polar residues" evidence="3">
    <location>
        <begin position="2408"/>
        <end position="2423"/>
    </location>
</feature>
<feature type="region of interest" description="Disordered" evidence="3">
    <location>
        <begin position="1998"/>
        <end position="2040"/>
    </location>
</feature>
<evidence type="ECO:0000313" key="9">
    <source>
        <dbReference type="Proteomes" id="UP000708208"/>
    </source>
</evidence>
<comment type="caution">
    <text evidence="2">Lacks conserved residue(s) required for the propagation of feature annotation.</text>
</comment>
<feature type="compositionally biased region" description="Basic residues" evidence="3">
    <location>
        <begin position="1906"/>
        <end position="1919"/>
    </location>
</feature>
<feature type="domain" description="CUB" evidence="5">
    <location>
        <begin position="1057"/>
        <end position="1183"/>
    </location>
</feature>
<sequence>MRRRVARSTTLLFTIATLLPLVGSRSVNSILTFAPDPPSGHSPGPPGPESLSSSSSGSGPEGNINLNISSSAACNLVPLTFGDKDSPGIKLLSYDDKFLMRVSHPVFELSYGIVPTVLYQVTIEVPSGHEFSLEYWVNGLTEERSRLKRRHQRDRREVLELFPLPSNVDQVVFCSKNSLGGLNADSTMKLYTFHWFLTMHPNAPVPWTSTVNNPSFPTTVIFRLRFRSVVEATSSVFEQNLSISVRPTCQLLVNVGERMKLTLKSLWNPQAENVGLNCTVLIRPKFGFGFELRLTNLSIYGIRDICKGRYLSLISPLVKQHSPKMQKVPEFRPDEFPHDILVVDRKFCGKIEDYSLEERTLIFSPKHASVSAPIPSSVSGGSLGILDEESETPVNSNDYNNGLLLTVSLPSSVKLKEGFALELFPLSPCQKVHLTDLSGQLKYSKNYENDECSIIIHVPYGNTIISQLTFENSDYTNVLSLNESTGPEWDFRDSSNVSNSDSSEDDCILNLQNDVESEEEEKNDLLIQATDLVSDKKFTWCFDPSSEKSVYRRAWKSSGNRVKITLNLKYFDRFHLSYQSSKIPEITGNCDSGWVTLDYGCVTLIEKPASWVTAEEECQNRGGHLTTVRDELAEDKIQKIIFESALFHPSRAYWIGANDRESEGNFQWTSGLPFLYTNWFPGLVHKGNEIVNAQPNDDGFSGQDCVELRQRFSSYTTHEKNVDLSNFNAKWSHNLEPMNDKFHWNDRNCEVKNFFLCEKVTHQKLDFSCNQTLRLLPGQMTSLSVTSPAYPSTYPDNINCFTTVETTPGYRLVVQFDEFSLEESPSCKYDSLEMYETSEAGEILSRNSSTAPPLQDQQGAFPLQIDKHKLLQRICGNWNKRLKFLRYTTALTSAQLHFKFESDFSHHFQGFKARVSAEIEKDEQCVDQHMQKFGPNCYLFVSYPSVNWFTANQTCVSLKGNLVSILSLEEWHFLTRNLMSAPHFDRKSIYWLGGFIAQNNQLVWSDGMPFNFSAFHTMDLWTISNWKCLSLYWHEGGGKGDFAWRLSECNQQSGYVCKKHTQVEVKHGLNRTYTGTGGKLSSPNFPANYYNHLDYTNHLVAPNGTQIVVRFSHLDIETQDDCLYDYVAIIDRRTRNMTRYCGAHHQDILEKLDYVSSSNEVDIVFHTDFADTFSGFEIVWRAVDVSGCVIGKTILTGIGNGFPLHDATIFTPNFPHFNLPGLNCAYTIVAPADQRIWMSFQIFEIGSPPSYTDGISSSENYCAQQDRVVIDLGDDDLGSTEPKKNEIVLCGNLTSAPYRTSFVSYREKMTIRVFSPKGKTGRGFLGKFKAIPMALNENLPVVIGPNASFSLTSLNYPLGPPNAVNYSVSLSAPTNYVITIRIQGKYYPNCHLLPQVSSFLEIRDPYVNSTRYTICQPGETSLTNLFALENNDNDNKIATQNVPGMESAFTLRSNFNRLTITQLYAYGAKSKRWNAQITTAFDEKFRDKVRNADISLLQMNTCSPNPCLNGGVCKSIGGRNVCRCSANFTGPFCANTFCDLNPCIYGECTLRPNEEKQYLCNCHLGYGGDNCERRKKPCEGKPCKYGDCIEVANVTYKCSCHAYWEGVQCDTRMTHIPYKPLSERMLKEPFWLGMITVTVVLAVIGLVWCLKRHFPEKLDKLLNDDLDRNRGISWGSGGGISVREPVPGTSQQSSSPPTSRSFLGRFGIRKPSLLSLSSATSAVSVTASSPHQYENRTFSLDDLLRPTRSMMNFQGTPSPHRRRNYSIQVRRDPSEKQQILQQLVSSGGSQSLDGEVKPATPKPTIAEIIQMSEKRLRLASASSVTSDTLGDKKQSSLEGEAETSFTTATPSMMLTPTSKAEKKVTFARLLDKLAATEMSSSSSCSDVSCAEEKTVVVAPKPPERKKERKGRFRRSKSYNRGRSSETDQDVVEMSSSDTTPDPICPPRFPTRMCVSPTGTTSPLNVTPGGSSNKLQASKSLTKMASADSLLALFRRFSGSNSAPPSPQYSENEESSAVDAHNDLGATPLSTPSSPRNSTLSIRPPAFLITSAEQANTIELPVIDPFSQQPGWRTGQTSSITLEVPMRDYCLSPIHEVPTPLPTPSHSPAHTPMMHRPRQSEPVPMIKVLISSEDESNPNNGRKDEYTHMRRKFSVPVIAISVDGEEEEDPLNPVEDEDVRKLTGETEVIPDVLIHVPPEAALESKPDSMEQQQGTAFIFPPPSRPPRLKREKGKPPPLIFANEILSYNDSGDGCTSGNNSLNQKNEMAVPALSIECATPLGELPSKFQEDMISSPIVCCHVNVKPWDSVGLPLAPPVITINQSSEAESDSDTPIVRKLIRRPNLTFLSPFVGSTDRVPSESNLSTSGYSSMASPCPSRCPSVSPLCPSEAEDNYHCSHHHSQGPYLRRSSLTPATPRKSSLTQRRCSLNSMSPFVCSSRDSTMTFNEKYEDEGKENTQPSNQDIETDSAVEVEAETDLDNQPPTPGICDTISEEMKVDFLQVPRKSMPKSRSLDMNVTSPEQRKHQLKGDSLDSKLNVVDPNAPNFRKFIENACNGGSILEMPEEQSNEKKRLSPVSSRSDSPISELSVVGVGVCSPLTDSDGIYDCPSSEVPNGNKPIQQLQIRRSGRKRERKLSATAIHKKNDGNGISLENHNQDGTYKKEFSPTPDPGLSSTMDKEKAYMTPPTSNHAVSGTSKSPKRRVRASSFNPSTSSSSAESLNSSRSQGSSSSLMVFRRRNNSPTSATITLSSDAFLDSETHSSSKSTPRLFSSSISCDNLPKDLDDGKKSDEFMVPGSAKETTSRKFSRLRTISHQIRFLRRLELSLIRKKESLGVVSGKLERRDSILSSDSSESRCDTSDAQSSQPESFLTLGDTEKPLISLRSASGITGRRRRRKPRVLPLSFSQVSTTSSDHTSRRREYK</sequence>
<dbReference type="GO" id="GO:0004252">
    <property type="term" value="F:serine-type endopeptidase activity"/>
    <property type="evidence" value="ECO:0007669"/>
    <property type="project" value="TreeGrafter"/>
</dbReference>
<feature type="region of interest" description="Disordered" evidence="3">
    <location>
        <begin position="2560"/>
        <end position="2583"/>
    </location>
</feature>
<feature type="compositionally biased region" description="Polar residues" evidence="3">
    <location>
        <begin position="2027"/>
        <end position="2040"/>
    </location>
</feature>
<feature type="domain" description="EGF-like" evidence="6">
    <location>
        <begin position="1498"/>
        <end position="1534"/>
    </location>
</feature>
<gene>
    <name evidence="8" type="ORF">AFUS01_LOCUS9348</name>
</gene>
<feature type="region of interest" description="Disordered" evidence="3">
    <location>
        <begin position="2846"/>
        <end position="2867"/>
    </location>
</feature>
<feature type="region of interest" description="Disordered" evidence="3">
    <location>
        <begin position="2396"/>
        <end position="2423"/>
    </location>
</feature>
<dbReference type="Proteomes" id="UP000708208">
    <property type="component" value="Unassembled WGS sequence"/>
</dbReference>
<feature type="region of interest" description="Disordered" evidence="3">
    <location>
        <begin position="33"/>
        <end position="64"/>
    </location>
</feature>
<feature type="compositionally biased region" description="Polar residues" evidence="3">
    <location>
        <begin position="2684"/>
        <end position="2696"/>
    </location>
</feature>
<feature type="chain" id="PRO_5035225752" evidence="4">
    <location>
        <begin position="25"/>
        <end position="2921"/>
    </location>
</feature>
<feature type="compositionally biased region" description="Polar residues" evidence="3">
    <location>
        <begin position="2610"/>
        <end position="2623"/>
    </location>
</feature>
<keyword evidence="4" id="KW-0732">Signal</keyword>
<dbReference type="PANTHER" id="PTHR24255:SF31">
    <property type="entry name" value="CUBILIN-LIKE PROTEIN"/>
    <property type="match status" value="1"/>
</dbReference>
<feature type="compositionally biased region" description="Low complexity" evidence="3">
    <location>
        <begin position="1689"/>
        <end position="1699"/>
    </location>
</feature>
<evidence type="ECO:0000256" key="3">
    <source>
        <dbReference type="SAM" id="MobiDB-lite"/>
    </source>
</evidence>
<dbReference type="EMBL" id="CAJVCH010067024">
    <property type="protein sequence ID" value="CAG7720057.1"/>
    <property type="molecule type" value="Genomic_DNA"/>
</dbReference>
<evidence type="ECO:0000259" key="7">
    <source>
        <dbReference type="PROSITE" id="PS50041"/>
    </source>
</evidence>
<evidence type="ECO:0000256" key="2">
    <source>
        <dbReference type="PROSITE-ProRule" id="PRU00076"/>
    </source>
</evidence>
<feature type="compositionally biased region" description="Low complexity" evidence="3">
    <location>
        <begin position="2705"/>
        <end position="2730"/>
    </location>
</feature>
<dbReference type="Pfam" id="PF00059">
    <property type="entry name" value="Lectin_C"/>
    <property type="match status" value="2"/>
</dbReference>
<reference evidence="8" key="1">
    <citation type="submission" date="2021-06" db="EMBL/GenBank/DDBJ databases">
        <authorList>
            <person name="Hodson N. C."/>
            <person name="Mongue J. A."/>
            <person name="Jaron S. K."/>
        </authorList>
    </citation>
    <scope>NUCLEOTIDE SEQUENCE</scope>
</reference>
<dbReference type="SMART" id="SM00042">
    <property type="entry name" value="CUB"/>
    <property type="match status" value="3"/>
</dbReference>
<dbReference type="PROSITE" id="PS50026">
    <property type="entry name" value="EGF_3"/>
    <property type="match status" value="3"/>
</dbReference>
<evidence type="ECO:0000256" key="4">
    <source>
        <dbReference type="SAM" id="SignalP"/>
    </source>
</evidence>
<dbReference type="CDD" id="cd00054">
    <property type="entry name" value="EGF_CA"/>
    <property type="match status" value="1"/>
</dbReference>
<dbReference type="PROSITE" id="PS01180">
    <property type="entry name" value="CUB"/>
    <property type="match status" value="3"/>
</dbReference>
<dbReference type="GO" id="GO:0005615">
    <property type="term" value="C:extracellular space"/>
    <property type="evidence" value="ECO:0007669"/>
    <property type="project" value="TreeGrafter"/>
</dbReference>
<feature type="disulfide bond" evidence="2">
    <location>
        <begin position="1600"/>
        <end position="1609"/>
    </location>
</feature>
<dbReference type="InterPro" id="IPR001304">
    <property type="entry name" value="C-type_lectin-like"/>
</dbReference>
<feature type="disulfide bond" evidence="2">
    <location>
        <begin position="1562"/>
        <end position="1571"/>
    </location>
</feature>
<feature type="compositionally biased region" description="Polar residues" evidence="3">
    <location>
        <begin position="1956"/>
        <end position="1975"/>
    </location>
</feature>
<dbReference type="PROSITE" id="PS50041">
    <property type="entry name" value="C_TYPE_LECTIN_2"/>
    <property type="match status" value="2"/>
</dbReference>
<feature type="compositionally biased region" description="Basic and acidic residues" evidence="3">
    <location>
        <begin position="2778"/>
        <end position="2790"/>
    </location>
</feature>
<dbReference type="InterPro" id="IPR000859">
    <property type="entry name" value="CUB_dom"/>
</dbReference>
<dbReference type="OrthoDB" id="418245at2759"/>
<accession>A0A8J2JK93</accession>
<feature type="disulfide bond" evidence="2">
    <location>
        <begin position="1578"/>
        <end position="1588"/>
    </location>
</feature>
<feature type="compositionally biased region" description="Low complexity" evidence="3">
    <location>
        <begin position="49"/>
        <end position="62"/>
    </location>
</feature>
<feature type="compositionally biased region" description="Polar residues" evidence="3">
    <location>
        <begin position="2358"/>
        <end position="2371"/>
    </location>
</feature>
<evidence type="ECO:0000313" key="8">
    <source>
        <dbReference type="EMBL" id="CAG7720057.1"/>
    </source>
</evidence>
<dbReference type="CDD" id="cd00041">
    <property type="entry name" value="CUB"/>
    <property type="match status" value="3"/>
</dbReference>
<feature type="region of interest" description="Disordered" evidence="3">
    <location>
        <begin position="2505"/>
        <end position="2524"/>
    </location>
</feature>
<feature type="domain" description="C-type lectin" evidence="7">
    <location>
        <begin position="933"/>
        <end position="1058"/>
    </location>
</feature>
<organism evidence="8 9">
    <name type="scientific">Allacma fusca</name>
    <dbReference type="NCBI Taxonomy" id="39272"/>
    <lineage>
        <taxon>Eukaryota</taxon>
        <taxon>Metazoa</taxon>
        <taxon>Ecdysozoa</taxon>
        <taxon>Arthropoda</taxon>
        <taxon>Hexapoda</taxon>
        <taxon>Collembola</taxon>
        <taxon>Symphypleona</taxon>
        <taxon>Sminthuridae</taxon>
        <taxon>Allacma</taxon>
    </lineage>
</organism>
<feature type="region of interest" description="Disordered" evidence="3">
    <location>
        <begin position="2756"/>
        <end position="2795"/>
    </location>
</feature>
<feature type="domain" description="C-type lectin" evidence="7">
    <location>
        <begin position="597"/>
        <end position="758"/>
    </location>
</feature>
<dbReference type="PANTHER" id="PTHR24255">
    <property type="entry name" value="COMPLEMENT COMPONENT 1, S SUBCOMPONENT-RELATED"/>
    <property type="match status" value="1"/>
</dbReference>
<protein>
    <submittedName>
        <fullName evidence="8">Uncharacterized protein</fullName>
    </submittedName>
</protein>
<evidence type="ECO:0000259" key="5">
    <source>
        <dbReference type="PROSITE" id="PS01180"/>
    </source>
</evidence>
<evidence type="ECO:0000256" key="1">
    <source>
        <dbReference type="ARBA" id="ARBA00023157"/>
    </source>
</evidence>
<keyword evidence="2" id="KW-0245">EGF-like domain</keyword>
<dbReference type="CDD" id="cd00037">
    <property type="entry name" value="CLECT"/>
    <property type="match status" value="2"/>
</dbReference>
<feature type="domain" description="CUB" evidence="5">
    <location>
        <begin position="769"/>
        <end position="918"/>
    </location>
</feature>
<keyword evidence="9" id="KW-1185">Reference proteome</keyword>
<feature type="region of interest" description="Disordered" evidence="3">
    <location>
        <begin position="1677"/>
        <end position="1701"/>
    </location>
</feature>
<feature type="signal peptide" evidence="4">
    <location>
        <begin position="1"/>
        <end position="24"/>
    </location>
</feature>
<feature type="domain" description="CUB" evidence="5">
    <location>
        <begin position="1198"/>
        <end position="1331"/>
    </location>
</feature>
<feature type="region of interest" description="Disordered" evidence="3">
    <location>
        <begin position="1898"/>
        <end position="1975"/>
    </location>
</feature>
<feature type="region of interest" description="Disordered" evidence="3">
    <location>
        <begin position="2349"/>
        <end position="2373"/>
    </location>
</feature>
<keyword evidence="1 2" id="KW-1015">Disulfide bond</keyword>
<comment type="caution">
    <text evidence="8">The sequence shown here is derived from an EMBL/GenBank/DDBJ whole genome shotgun (WGS) entry which is preliminary data.</text>
</comment>
<name>A0A8J2JK93_9HEXA</name>
<dbReference type="Pfam" id="PF00431">
    <property type="entry name" value="CUB"/>
    <property type="match status" value="2"/>
</dbReference>
<dbReference type="InterPro" id="IPR000742">
    <property type="entry name" value="EGF"/>
</dbReference>
<dbReference type="PROSITE" id="PS00022">
    <property type="entry name" value="EGF_1"/>
    <property type="match status" value="3"/>
</dbReference>
<evidence type="ECO:0000259" key="6">
    <source>
        <dbReference type="PROSITE" id="PS50026"/>
    </source>
</evidence>
<feature type="region of interest" description="Disordered" evidence="3">
    <location>
        <begin position="2604"/>
        <end position="2733"/>
    </location>
</feature>
<proteinExistence type="predicted"/>